<keyword evidence="2" id="KW-1185">Reference proteome</keyword>
<reference evidence="1 2" key="1">
    <citation type="journal article" date="2015" name="Genome Biol. Evol.">
        <title>Comparative Genomics of a Bacterivorous Green Alga Reveals Evolutionary Causalities and Consequences of Phago-Mixotrophic Mode of Nutrition.</title>
        <authorList>
            <person name="Burns J.A."/>
            <person name="Paasch A."/>
            <person name="Narechania A."/>
            <person name="Kim E."/>
        </authorList>
    </citation>
    <scope>NUCLEOTIDE SEQUENCE [LARGE SCALE GENOMIC DNA]</scope>
    <source>
        <strain evidence="1 2">PLY_AMNH</strain>
    </source>
</reference>
<dbReference type="Proteomes" id="UP001190700">
    <property type="component" value="Unassembled WGS sequence"/>
</dbReference>
<name>A0AAE0L6L9_9CHLO</name>
<proteinExistence type="predicted"/>
<sequence>MDKQFRYADLGREYGNTIIRVMGDSEALYKTMPGYIVAEGSRNKASFTSTPKSLGHQYTTLARKLEASKLNVKTSFGTKFPNCTDLGLDFSPVNCWTGHILRALSHQEVHAGIRNGGGSCSGGEGGGKG</sequence>
<accession>A0AAE0L6L9</accession>
<dbReference type="AlphaFoldDB" id="A0AAE0L6L9"/>
<evidence type="ECO:0000313" key="1">
    <source>
        <dbReference type="EMBL" id="KAK3273665.1"/>
    </source>
</evidence>
<evidence type="ECO:0000313" key="2">
    <source>
        <dbReference type="Proteomes" id="UP001190700"/>
    </source>
</evidence>
<organism evidence="1 2">
    <name type="scientific">Cymbomonas tetramitiformis</name>
    <dbReference type="NCBI Taxonomy" id="36881"/>
    <lineage>
        <taxon>Eukaryota</taxon>
        <taxon>Viridiplantae</taxon>
        <taxon>Chlorophyta</taxon>
        <taxon>Pyramimonadophyceae</taxon>
        <taxon>Pyramimonadales</taxon>
        <taxon>Pyramimonadaceae</taxon>
        <taxon>Cymbomonas</taxon>
    </lineage>
</organism>
<dbReference type="EMBL" id="LGRX02008334">
    <property type="protein sequence ID" value="KAK3273665.1"/>
    <property type="molecule type" value="Genomic_DNA"/>
</dbReference>
<gene>
    <name evidence="1" type="ORF">CYMTET_18105</name>
</gene>
<protein>
    <submittedName>
        <fullName evidence="1">Uncharacterized protein</fullName>
    </submittedName>
</protein>
<comment type="caution">
    <text evidence="1">The sequence shown here is derived from an EMBL/GenBank/DDBJ whole genome shotgun (WGS) entry which is preliminary data.</text>
</comment>